<dbReference type="OrthoDB" id="9804790at2"/>
<evidence type="ECO:0000313" key="9">
    <source>
        <dbReference type="Proteomes" id="UP000250369"/>
    </source>
</evidence>
<evidence type="ECO:0000259" key="7">
    <source>
        <dbReference type="Pfam" id="PF00248"/>
    </source>
</evidence>
<dbReference type="InterPro" id="IPR020471">
    <property type="entry name" value="AKR"/>
</dbReference>
<dbReference type="Gene3D" id="3.20.20.100">
    <property type="entry name" value="NADP-dependent oxidoreductase domain"/>
    <property type="match status" value="1"/>
</dbReference>
<dbReference type="RefSeq" id="WP_113031274.1">
    <property type="nucleotide sequence ID" value="NZ_QMFB01000006.1"/>
</dbReference>
<comment type="caution">
    <text evidence="8">The sequence shown here is derived from an EMBL/GenBank/DDBJ whole genome shotgun (WGS) entry which is preliminary data.</text>
</comment>
<evidence type="ECO:0000256" key="3">
    <source>
        <dbReference type="ARBA" id="ARBA00023002"/>
    </source>
</evidence>
<dbReference type="InterPro" id="IPR023210">
    <property type="entry name" value="NADP_OxRdtase_dom"/>
</dbReference>
<dbReference type="PRINTS" id="PR00069">
    <property type="entry name" value="ALDKETRDTASE"/>
</dbReference>
<evidence type="ECO:0000256" key="1">
    <source>
        <dbReference type="ARBA" id="ARBA00007905"/>
    </source>
</evidence>
<gene>
    <name evidence="8" type="ORF">DQG23_12970</name>
</gene>
<dbReference type="PROSITE" id="PS00063">
    <property type="entry name" value="ALDOKETO_REDUCTASE_3"/>
    <property type="match status" value="1"/>
</dbReference>
<evidence type="ECO:0000256" key="4">
    <source>
        <dbReference type="PIRSR" id="PIRSR000097-1"/>
    </source>
</evidence>
<dbReference type="InterPro" id="IPR044500">
    <property type="entry name" value="AKR5G"/>
</dbReference>
<keyword evidence="9" id="KW-1185">Reference proteome</keyword>
<dbReference type="EMBL" id="QMFB01000006">
    <property type="protein sequence ID" value="RAV20994.1"/>
    <property type="molecule type" value="Genomic_DNA"/>
</dbReference>
<feature type="site" description="Lowers pKa of active site Tyr" evidence="6">
    <location>
        <position position="90"/>
    </location>
</feature>
<dbReference type="InterPro" id="IPR018170">
    <property type="entry name" value="Aldo/ket_reductase_CS"/>
</dbReference>
<keyword evidence="2" id="KW-0521">NADP</keyword>
<sequence>MTTTTRKRRSLLAAHIADKTVLANGVQMPWFGLGVWRVQEGNEVVDAVKAALRNGYRSIDTAAVYGNEEGVGQAIRESGVDRNELFVTTKVWNADQGYDSTLQAFEESRRKLGLDMIDLYLIHWPVKGKYKETWRALEKLYKDGAVRAIGVSNFHVHHLKDVMDGAEIKPMVDQVEFHPMLAQPELRAFSKENGIQLEAWSPLMQGRLDNPVLLELAGKHGKSPAQIVLRWDLQHGVVTIPKSIQEHRIRENADIFNFELSAADMEAIDALNRNERIGADPDNFNF</sequence>
<evidence type="ECO:0000313" key="8">
    <source>
        <dbReference type="EMBL" id="RAV20994.1"/>
    </source>
</evidence>
<dbReference type="PROSITE" id="PS00798">
    <property type="entry name" value="ALDOKETO_REDUCTASE_1"/>
    <property type="match status" value="1"/>
</dbReference>
<dbReference type="AlphaFoldDB" id="A0A329MMK0"/>
<keyword evidence="3" id="KW-0560">Oxidoreductase</keyword>
<dbReference type="InterPro" id="IPR036812">
    <property type="entry name" value="NAD(P)_OxRdtase_dom_sf"/>
</dbReference>
<dbReference type="PIRSF" id="PIRSF000097">
    <property type="entry name" value="AKR"/>
    <property type="match status" value="1"/>
</dbReference>
<dbReference type="PANTHER" id="PTHR43827:SF3">
    <property type="entry name" value="NADP-DEPENDENT OXIDOREDUCTASE DOMAIN-CONTAINING PROTEIN"/>
    <property type="match status" value="1"/>
</dbReference>
<proteinExistence type="inferred from homology"/>
<evidence type="ECO:0000256" key="6">
    <source>
        <dbReference type="PIRSR" id="PIRSR000097-3"/>
    </source>
</evidence>
<dbReference type="Pfam" id="PF00248">
    <property type="entry name" value="Aldo_ket_red"/>
    <property type="match status" value="1"/>
</dbReference>
<dbReference type="PROSITE" id="PS00062">
    <property type="entry name" value="ALDOKETO_REDUCTASE_2"/>
    <property type="match status" value="1"/>
</dbReference>
<comment type="similarity">
    <text evidence="1">Belongs to the aldo/keto reductase family.</text>
</comment>
<dbReference type="GO" id="GO:0016616">
    <property type="term" value="F:oxidoreductase activity, acting on the CH-OH group of donors, NAD or NADP as acceptor"/>
    <property type="evidence" value="ECO:0007669"/>
    <property type="project" value="UniProtKB-ARBA"/>
</dbReference>
<accession>A0A329MMK0</accession>
<dbReference type="SUPFAM" id="SSF51430">
    <property type="entry name" value="NAD(P)-linked oxidoreductase"/>
    <property type="match status" value="1"/>
</dbReference>
<reference evidence="8 9" key="1">
    <citation type="journal article" date="2009" name="Int. J. Syst. Evol. Microbiol.">
        <title>Paenibacillus contaminans sp. nov., isolated from a contaminated laboratory plate.</title>
        <authorList>
            <person name="Chou J.H."/>
            <person name="Lee J.H."/>
            <person name="Lin M.C."/>
            <person name="Chang P.S."/>
            <person name="Arun A.B."/>
            <person name="Young C.C."/>
            <person name="Chen W.M."/>
        </authorList>
    </citation>
    <scope>NUCLEOTIDE SEQUENCE [LARGE SCALE GENOMIC DNA]</scope>
    <source>
        <strain evidence="8 9">CKOBP-6</strain>
    </source>
</reference>
<dbReference type="CDD" id="cd19157">
    <property type="entry name" value="AKR_AKR5G1-3"/>
    <property type="match status" value="1"/>
</dbReference>
<feature type="active site" description="Proton donor" evidence="4">
    <location>
        <position position="65"/>
    </location>
</feature>
<name>A0A329MMK0_9BACL</name>
<evidence type="ECO:0000256" key="2">
    <source>
        <dbReference type="ARBA" id="ARBA00022857"/>
    </source>
</evidence>
<dbReference type="FunFam" id="3.20.20.100:FF:000015">
    <property type="entry name" value="Oxidoreductase, aldo/keto reductase family"/>
    <property type="match status" value="1"/>
</dbReference>
<dbReference type="PANTHER" id="PTHR43827">
    <property type="entry name" value="2,5-DIKETO-D-GLUCONIC ACID REDUCTASE"/>
    <property type="match status" value="1"/>
</dbReference>
<feature type="domain" description="NADP-dependent oxidoreductase" evidence="7">
    <location>
        <begin position="32"/>
        <end position="272"/>
    </location>
</feature>
<organism evidence="8 9">
    <name type="scientific">Paenibacillus contaminans</name>
    <dbReference type="NCBI Taxonomy" id="450362"/>
    <lineage>
        <taxon>Bacteria</taxon>
        <taxon>Bacillati</taxon>
        <taxon>Bacillota</taxon>
        <taxon>Bacilli</taxon>
        <taxon>Bacillales</taxon>
        <taxon>Paenibacillaceae</taxon>
        <taxon>Paenibacillus</taxon>
    </lineage>
</organism>
<feature type="binding site" evidence="5">
    <location>
        <position position="123"/>
    </location>
    <ligand>
        <name>substrate</name>
    </ligand>
</feature>
<evidence type="ECO:0000256" key="5">
    <source>
        <dbReference type="PIRSR" id="PIRSR000097-2"/>
    </source>
</evidence>
<dbReference type="Proteomes" id="UP000250369">
    <property type="component" value="Unassembled WGS sequence"/>
</dbReference>
<protein>
    <submittedName>
        <fullName evidence="8">Aldo/keto reductase</fullName>
    </submittedName>
</protein>